<comment type="caution">
    <text evidence="6">The sequence shown here is derived from an EMBL/GenBank/DDBJ whole genome shotgun (WGS) entry which is preliminary data.</text>
</comment>
<dbReference type="STRING" id="1335616.WDC_1104"/>
<keyword evidence="3" id="KW-0238">DNA-binding</keyword>
<dbReference type="GO" id="GO:0003700">
    <property type="term" value="F:DNA-binding transcription factor activity"/>
    <property type="evidence" value="ECO:0007669"/>
    <property type="project" value="TreeGrafter"/>
</dbReference>
<dbReference type="PATRIC" id="fig|1335616.4.peg.1108"/>
<dbReference type="Gene3D" id="3.40.190.290">
    <property type="match status" value="1"/>
</dbReference>
<dbReference type="SUPFAM" id="SSF53850">
    <property type="entry name" value="Periplasmic binding protein-like II"/>
    <property type="match status" value="1"/>
</dbReference>
<name>A0A0D1A962_9LACO</name>
<dbReference type="InterPro" id="IPR005119">
    <property type="entry name" value="LysR_subst-bd"/>
</dbReference>
<gene>
    <name evidence="6" type="ORF">WDC_1104</name>
</gene>
<evidence type="ECO:0000256" key="4">
    <source>
        <dbReference type="ARBA" id="ARBA00023163"/>
    </source>
</evidence>
<dbReference type="AlphaFoldDB" id="A0A0D1A962"/>
<evidence type="ECO:0000313" key="7">
    <source>
        <dbReference type="Proteomes" id="UP000032279"/>
    </source>
</evidence>
<reference evidence="6 7" key="1">
    <citation type="submission" date="2013-08" db="EMBL/GenBank/DDBJ databases">
        <title>Lactobacillus wasatchii sp. WDC04, a late gas producing bacteria isolated from aged chedder cheese.</title>
        <authorList>
            <person name="Oberg C.J."/>
            <person name="Culumber M."/>
            <person name="McMahon D.J."/>
            <person name="Broadbent J.R."/>
            <person name="Oberg T.S."/>
            <person name="Ortaki F."/>
        </authorList>
    </citation>
    <scope>NUCLEOTIDE SEQUENCE [LARGE SCALE GENOMIC DNA]</scope>
    <source>
        <strain evidence="6 7">WDC04</strain>
    </source>
</reference>
<keyword evidence="2" id="KW-0805">Transcription regulation</keyword>
<comment type="similarity">
    <text evidence="1">Belongs to the LysR transcriptional regulatory family.</text>
</comment>
<dbReference type="GO" id="GO:0003677">
    <property type="term" value="F:DNA binding"/>
    <property type="evidence" value="ECO:0007669"/>
    <property type="project" value="UniProtKB-KW"/>
</dbReference>
<sequence>MKFTDYQVVTADEDELMAIVPAHSDLALKSEISVTDLLNQNLISLNRGSGIFEKISELFEQAGFTPRISFYSTHINTIMGIVNSEQHVTFLFKKSAQPFMTDHLVMRPIAPRIFSKLQIVVSPSKNAAVSQLFVKYFNNFNFEP</sequence>
<dbReference type="GO" id="GO:0032993">
    <property type="term" value="C:protein-DNA complex"/>
    <property type="evidence" value="ECO:0007669"/>
    <property type="project" value="TreeGrafter"/>
</dbReference>
<evidence type="ECO:0000313" key="6">
    <source>
        <dbReference type="EMBL" id="KIS03286.1"/>
    </source>
</evidence>
<keyword evidence="7" id="KW-1185">Reference proteome</keyword>
<evidence type="ECO:0000256" key="3">
    <source>
        <dbReference type="ARBA" id="ARBA00023125"/>
    </source>
</evidence>
<dbReference type="Pfam" id="PF03466">
    <property type="entry name" value="LysR_substrate"/>
    <property type="match status" value="1"/>
</dbReference>
<evidence type="ECO:0000256" key="1">
    <source>
        <dbReference type="ARBA" id="ARBA00009437"/>
    </source>
</evidence>
<evidence type="ECO:0000259" key="5">
    <source>
        <dbReference type="Pfam" id="PF03466"/>
    </source>
</evidence>
<proteinExistence type="inferred from homology"/>
<dbReference type="CDD" id="cd05466">
    <property type="entry name" value="PBP2_LTTR_substrate"/>
    <property type="match status" value="1"/>
</dbReference>
<organism evidence="6 7">
    <name type="scientific">Paucilactobacillus wasatchensis</name>
    <dbReference type="NCBI Taxonomy" id="1335616"/>
    <lineage>
        <taxon>Bacteria</taxon>
        <taxon>Bacillati</taxon>
        <taxon>Bacillota</taxon>
        <taxon>Bacilli</taxon>
        <taxon>Lactobacillales</taxon>
        <taxon>Lactobacillaceae</taxon>
        <taxon>Paucilactobacillus</taxon>
    </lineage>
</organism>
<dbReference type="PANTHER" id="PTHR30346">
    <property type="entry name" value="TRANSCRIPTIONAL DUAL REGULATOR HCAR-RELATED"/>
    <property type="match status" value="1"/>
</dbReference>
<accession>A0A0D1A962</accession>
<keyword evidence="4" id="KW-0804">Transcription</keyword>
<evidence type="ECO:0000256" key="2">
    <source>
        <dbReference type="ARBA" id="ARBA00023015"/>
    </source>
</evidence>
<dbReference type="PANTHER" id="PTHR30346:SF28">
    <property type="entry name" value="HTH-TYPE TRANSCRIPTIONAL REGULATOR CYNR"/>
    <property type="match status" value="1"/>
</dbReference>
<dbReference type="EMBL" id="AWTT01000024">
    <property type="protein sequence ID" value="KIS03286.1"/>
    <property type="molecule type" value="Genomic_DNA"/>
</dbReference>
<feature type="domain" description="LysR substrate-binding" evidence="5">
    <location>
        <begin position="11"/>
        <end position="137"/>
    </location>
</feature>
<protein>
    <submittedName>
        <fullName evidence="6">Transcription regulator</fullName>
    </submittedName>
</protein>
<dbReference type="Proteomes" id="UP000032279">
    <property type="component" value="Unassembled WGS sequence"/>
</dbReference>